<protein>
    <submittedName>
        <fullName evidence="1">Uncharacterized protein</fullName>
    </submittedName>
</protein>
<name>A0AAV4UEA2_CAEEX</name>
<evidence type="ECO:0000313" key="2">
    <source>
        <dbReference type="Proteomes" id="UP001054945"/>
    </source>
</evidence>
<evidence type="ECO:0000313" key="1">
    <source>
        <dbReference type="EMBL" id="GIY56098.1"/>
    </source>
</evidence>
<comment type="caution">
    <text evidence="1">The sequence shown here is derived from an EMBL/GenBank/DDBJ whole genome shotgun (WGS) entry which is preliminary data.</text>
</comment>
<dbReference type="Proteomes" id="UP001054945">
    <property type="component" value="Unassembled WGS sequence"/>
</dbReference>
<proteinExistence type="predicted"/>
<accession>A0AAV4UEA2</accession>
<organism evidence="1 2">
    <name type="scientific">Caerostris extrusa</name>
    <name type="common">Bark spider</name>
    <name type="synonym">Caerostris bankana</name>
    <dbReference type="NCBI Taxonomy" id="172846"/>
    <lineage>
        <taxon>Eukaryota</taxon>
        <taxon>Metazoa</taxon>
        <taxon>Ecdysozoa</taxon>
        <taxon>Arthropoda</taxon>
        <taxon>Chelicerata</taxon>
        <taxon>Arachnida</taxon>
        <taxon>Araneae</taxon>
        <taxon>Araneomorphae</taxon>
        <taxon>Entelegynae</taxon>
        <taxon>Araneoidea</taxon>
        <taxon>Araneidae</taxon>
        <taxon>Caerostris</taxon>
    </lineage>
</organism>
<dbReference type="AlphaFoldDB" id="A0AAV4UEA2"/>
<gene>
    <name evidence="1" type="ORF">CEXT_537681</name>
</gene>
<dbReference type="EMBL" id="BPLR01012728">
    <property type="protein sequence ID" value="GIY56098.1"/>
    <property type="molecule type" value="Genomic_DNA"/>
</dbReference>
<reference evidence="1 2" key="1">
    <citation type="submission" date="2021-06" db="EMBL/GenBank/DDBJ databases">
        <title>Caerostris extrusa draft genome.</title>
        <authorList>
            <person name="Kono N."/>
            <person name="Arakawa K."/>
        </authorList>
    </citation>
    <scope>NUCLEOTIDE SEQUENCE [LARGE SCALE GENOMIC DNA]</scope>
</reference>
<sequence>MAKLAAEAIRWPPWEAIRFPNFVVETGVLSEAAFVDCKAIKSLEKDRLFSFVFLRREIISERKKEILNTQGMEMSRQSNHCCYIVTVTGQRQNTTVIWFLTGLVSDGVYQG</sequence>
<keyword evidence="2" id="KW-1185">Reference proteome</keyword>